<organism evidence="1 2">
    <name type="scientific">Pleurotus ostreatus (strain PC15)</name>
    <name type="common">Oyster mushroom</name>
    <dbReference type="NCBI Taxonomy" id="1137138"/>
    <lineage>
        <taxon>Eukaryota</taxon>
        <taxon>Fungi</taxon>
        <taxon>Dikarya</taxon>
        <taxon>Basidiomycota</taxon>
        <taxon>Agaricomycotina</taxon>
        <taxon>Agaricomycetes</taxon>
        <taxon>Agaricomycetidae</taxon>
        <taxon>Agaricales</taxon>
        <taxon>Pleurotineae</taxon>
        <taxon>Pleurotaceae</taxon>
        <taxon>Pleurotus</taxon>
    </lineage>
</organism>
<evidence type="ECO:0000313" key="2">
    <source>
        <dbReference type="Proteomes" id="UP000027073"/>
    </source>
</evidence>
<reference evidence="2" key="1">
    <citation type="journal article" date="2014" name="Proc. Natl. Acad. Sci. U.S.A.">
        <title>Extensive sampling of basidiomycete genomes demonstrates inadequacy of the white-rot/brown-rot paradigm for wood decay fungi.</title>
        <authorList>
            <person name="Riley R."/>
            <person name="Salamov A.A."/>
            <person name="Brown D.W."/>
            <person name="Nagy L.G."/>
            <person name="Floudas D."/>
            <person name="Held B.W."/>
            <person name="Levasseur A."/>
            <person name="Lombard V."/>
            <person name="Morin E."/>
            <person name="Otillar R."/>
            <person name="Lindquist E.A."/>
            <person name="Sun H."/>
            <person name="LaButti K.M."/>
            <person name="Schmutz J."/>
            <person name="Jabbour D."/>
            <person name="Luo H."/>
            <person name="Baker S.E."/>
            <person name="Pisabarro A.G."/>
            <person name="Walton J.D."/>
            <person name="Blanchette R.A."/>
            <person name="Henrissat B."/>
            <person name="Martin F."/>
            <person name="Cullen D."/>
            <person name="Hibbett D.S."/>
            <person name="Grigoriev I.V."/>
        </authorList>
    </citation>
    <scope>NUCLEOTIDE SEQUENCE [LARGE SCALE GENOMIC DNA]</scope>
    <source>
        <strain evidence="2">PC15</strain>
    </source>
</reference>
<protein>
    <submittedName>
        <fullName evidence="1">Uncharacterized protein</fullName>
    </submittedName>
</protein>
<dbReference type="InParanoid" id="A0A067NGT4"/>
<evidence type="ECO:0000313" key="1">
    <source>
        <dbReference type="EMBL" id="KDQ27248.1"/>
    </source>
</evidence>
<dbReference type="HOGENOM" id="CLU_2159482_0_0_1"/>
<dbReference type="Proteomes" id="UP000027073">
    <property type="component" value="Unassembled WGS sequence"/>
</dbReference>
<dbReference type="EMBL" id="KL198008">
    <property type="protein sequence ID" value="KDQ27248.1"/>
    <property type="molecule type" value="Genomic_DNA"/>
</dbReference>
<accession>A0A067NGT4</accession>
<dbReference type="AlphaFoldDB" id="A0A067NGT4"/>
<dbReference type="VEuPathDB" id="FungiDB:PLEOSDRAFT_168579"/>
<sequence>MCAVLKTVGGVVPGNNALGMGVSDGFETAIQKECTYTRTLSLFFGVLLLVIPVDQTAQMCSIASQQCLPPGMCRDGEPALRRELHRYQSVRSTWVGTLFKPGYTNYLPTST</sequence>
<name>A0A067NGT4_PLEO1</name>
<gene>
    <name evidence="1" type="ORF">PLEOSDRAFT_168579</name>
</gene>
<proteinExistence type="predicted"/>